<sequence>MSHHFSHSKIYYDLQKLYKTYWNLHLNFPKTFRYTTGESILKELTEAIKIVVSVNIYSKMKNQVVDKQPHYLLASASAILDTIEALFLLAWEMAFLSHGALSILTELLGNIQRQVVGWRKWFLTHA</sequence>
<dbReference type="HOGENOM" id="CLU_2025148_0_0_6"/>
<dbReference type="OrthoDB" id="5906523at2"/>
<organism evidence="1 2">
    <name type="scientific">Photobacterium angustum (strain S14 / CCUG 15956)</name>
    <name type="common">Vibrio sp. (strain S14 / CCUG 15956)</name>
    <dbReference type="NCBI Taxonomy" id="314292"/>
    <lineage>
        <taxon>Bacteria</taxon>
        <taxon>Pseudomonadati</taxon>
        <taxon>Pseudomonadota</taxon>
        <taxon>Gammaproteobacteria</taxon>
        <taxon>Vibrionales</taxon>
        <taxon>Vibrionaceae</taxon>
        <taxon>Photobacterium</taxon>
    </lineage>
</organism>
<dbReference type="eggNOG" id="ENOG5034BVV">
    <property type="taxonomic scope" value="Bacteria"/>
</dbReference>
<name>Q1ZMC9_PHOAS</name>
<evidence type="ECO:0008006" key="3">
    <source>
        <dbReference type="Google" id="ProtNLM"/>
    </source>
</evidence>
<evidence type="ECO:0000313" key="1">
    <source>
        <dbReference type="EMBL" id="EAS63311.1"/>
    </source>
</evidence>
<protein>
    <recommendedName>
        <fullName evidence="3">Four helix bundle protein</fullName>
    </recommendedName>
</protein>
<evidence type="ECO:0000313" key="2">
    <source>
        <dbReference type="Proteomes" id="UP000001603"/>
    </source>
</evidence>
<dbReference type="RefSeq" id="WP_005366850.1">
    <property type="nucleotide sequence ID" value="NZ_CH902599.1"/>
</dbReference>
<reference evidence="1 2" key="1">
    <citation type="journal article" date="2009" name="Proc. Natl. Acad. Sci. U.S.A.">
        <title>The genomic basis of trophic strategy in marine bacteria.</title>
        <authorList>
            <person name="Lauro F.M."/>
            <person name="McDougald D."/>
            <person name="Thomas T."/>
            <person name="Williams T.J."/>
            <person name="Egan S."/>
            <person name="Rice S."/>
            <person name="DeMaere M.Z."/>
            <person name="Ting L."/>
            <person name="Ertan H."/>
            <person name="Johnson J."/>
            <person name="Ferriera S."/>
            <person name="Lapidus A."/>
            <person name="Anderson I."/>
            <person name="Kyrpides N."/>
            <person name="Munk A.C."/>
            <person name="Detter C."/>
            <person name="Han C.S."/>
            <person name="Brown M.V."/>
            <person name="Robb F.T."/>
            <person name="Kjelleberg S."/>
            <person name="Cavicchioli R."/>
        </authorList>
    </citation>
    <scope>NUCLEOTIDE SEQUENCE [LARGE SCALE GENOMIC DNA]</scope>
    <source>
        <strain evidence="1 2">S14</strain>
    </source>
</reference>
<comment type="caution">
    <text evidence="1">The sequence shown here is derived from an EMBL/GenBank/DDBJ whole genome shotgun (WGS) entry which is preliminary data.</text>
</comment>
<dbReference type="AlphaFoldDB" id="Q1ZMC9"/>
<dbReference type="CDD" id="cd16376">
    <property type="entry name" value="Avd_like"/>
    <property type="match status" value="1"/>
</dbReference>
<gene>
    <name evidence="1" type="ORF">VAS14_16057</name>
</gene>
<dbReference type="InterPro" id="IPR036583">
    <property type="entry name" value="23S_rRNA_IVS_sf"/>
</dbReference>
<dbReference type="Gene3D" id="1.20.1440.60">
    <property type="entry name" value="23S rRNA-intervening sequence"/>
    <property type="match status" value="1"/>
</dbReference>
<accession>Q1ZMC9</accession>
<dbReference type="EMBL" id="AAOJ01000008">
    <property type="protein sequence ID" value="EAS63311.1"/>
    <property type="molecule type" value="Genomic_DNA"/>
</dbReference>
<dbReference type="Proteomes" id="UP000001603">
    <property type="component" value="Unassembled WGS sequence"/>
</dbReference>
<proteinExistence type="predicted"/>
<dbReference type="InterPro" id="IPR055360">
    <property type="entry name" value="bAvd"/>
</dbReference>